<protein>
    <submittedName>
        <fullName evidence="2">Uncharacterized protein</fullName>
    </submittedName>
</protein>
<reference evidence="2" key="1">
    <citation type="submission" date="2014-11" db="EMBL/GenBank/DDBJ databases">
        <authorList>
            <person name="Amaro Gonzalez C."/>
        </authorList>
    </citation>
    <scope>NUCLEOTIDE SEQUENCE</scope>
</reference>
<sequence length="56" mass="6631">MHFGFTMPHITVCGICQSIMVMAFIWRCCCKIIKTFWVLWLLLFCIILGCFGFYML</sequence>
<evidence type="ECO:0000256" key="1">
    <source>
        <dbReference type="SAM" id="Phobius"/>
    </source>
</evidence>
<feature type="transmembrane region" description="Helical" evidence="1">
    <location>
        <begin position="37"/>
        <end position="55"/>
    </location>
</feature>
<proteinExistence type="predicted"/>
<dbReference type="AlphaFoldDB" id="A0A0E9XV83"/>
<accession>A0A0E9XV83</accession>
<feature type="transmembrane region" description="Helical" evidence="1">
    <location>
        <begin position="6"/>
        <end position="25"/>
    </location>
</feature>
<organism evidence="2">
    <name type="scientific">Anguilla anguilla</name>
    <name type="common">European freshwater eel</name>
    <name type="synonym">Muraena anguilla</name>
    <dbReference type="NCBI Taxonomy" id="7936"/>
    <lineage>
        <taxon>Eukaryota</taxon>
        <taxon>Metazoa</taxon>
        <taxon>Chordata</taxon>
        <taxon>Craniata</taxon>
        <taxon>Vertebrata</taxon>
        <taxon>Euteleostomi</taxon>
        <taxon>Actinopterygii</taxon>
        <taxon>Neopterygii</taxon>
        <taxon>Teleostei</taxon>
        <taxon>Anguilliformes</taxon>
        <taxon>Anguillidae</taxon>
        <taxon>Anguilla</taxon>
    </lineage>
</organism>
<keyword evidence="1" id="KW-1133">Transmembrane helix</keyword>
<keyword evidence="1" id="KW-0812">Transmembrane</keyword>
<evidence type="ECO:0000313" key="2">
    <source>
        <dbReference type="EMBL" id="JAI05614.1"/>
    </source>
</evidence>
<reference evidence="2" key="2">
    <citation type="journal article" date="2015" name="Fish Shellfish Immunol.">
        <title>Early steps in the European eel (Anguilla anguilla)-Vibrio vulnificus interaction in the gills: Role of the RtxA13 toxin.</title>
        <authorList>
            <person name="Callol A."/>
            <person name="Pajuelo D."/>
            <person name="Ebbesson L."/>
            <person name="Teles M."/>
            <person name="MacKenzie S."/>
            <person name="Amaro C."/>
        </authorList>
    </citation>
    <scope>NUCLEOTIDE SEQUENCE</scope>
</reference>
<dbReference type="EMBL" id="GBXM01002964">
    <property type="protein sequence ID" value="JAI05614.1"/>
    <property type="molecule type" value="Transcribed_RNA"/>
</dbReference>
<keyword evidence="1" id="KW-0472">Membrane</keyword>
<name>A0A0E9XV83_ANGAN</name>